<accession>A0A8K0JS30</accession>
<feature type="region of interest" description="Disordered" evidence="1">
    <location>
        <begin position="1"/>
        <end position="50"/>
    </location>
</feature>
<proteinExistence type="predicted"/>
<evidence type="ECO:0000313" key="2">
    <source>
        <dbReference type="EMBL" id="KAG7575347.1"/>
    </source>
</evidence>
<evidence type="ECO:0000313" key="3">
    <source>
        <dbReference type="Proteomes" id="UP000812966"/>
    </source>
</evidence>
<feature type="region of interest" description="Disordered" evidence="1">
    <location>
        <begin position="86"/>
        <end position="130"/>
    </location>
</feature>
<dbReference type="OrthoDB" id="3005035at2759"/>
<organism evidence="2 3">
    <name type="scientific">Filobasidium floriforme</name>
    <dbReference type="NCBI Taxonomy" id="5210"/>
    <lineage>
        <taxon>Eukaryota</taxon>
        <taxon>Fungi</taxon>
        <taxon>Dikarya</taxon>
        <taxon>Basidiomycota</taxon>
        <taxon>Agaricomycotina</taxon>
        <taxon>Tremellomycetes</taxon>
        <taxon>Filobasidiales</taxon>
        <taxon>Filobasidiaceae</taxon>
        <taxon>Filobasidium</taxon>
    </lineage>
</organism>
<dbReference type="Proteomes" id="UP000812966">
    <property type="component" value="Unassembled WGS sequence"/>
</dbReference>
<evidence type="ECO:0000256" key="1">
    <source>
        <dbReference type="SAM" id="MobiDB-lite"/>
    </source>
</evidence>
<dbReference type="EMBL" id="JABELV010000004">
    <property type="protein sequence ID" value="KAG7575347.1"/>
    <property type="molecule type" value="Genomic_DNA"/>
</dbReference>
<sequence>MSYNNEFILRHLADDPHAPASPEASSSRSHAPRHALLPRGPTLAHALPSSHVLEEEAVRSSSLELARQSVEAERERALAEALAEEERKEKRRELKESQGTWTNLIAGRRKGKDKGGGPDTRDGKTKPFDRPPQAYELYAAIDKKDLNYIARVRDHAFPLLLQKNAGEFPIIYASRIGQSHKDIVILLCGALSRYVNHLDDEDFSKRETISVLRALRVNLKMAIDNSLLPAFDSSLLSSYLQVLIMSEGDIWIHKAVHEVALWLRTWEVQPGTTVLPVEVDHSQSPLAEEAGLVKATRRRAPSDTEPLPFRQGPVHKAESLISSFCTKELKNVPLRSGKEGGLGVEEYVANSTMDLVLMAGWTVLSEIVPGGLEALPTYTFARDLRTYSMFNERLAQHRTVIQPKLQSNKRLKRQVDLLVEVCGETRIGIKGRVEILKERLDGR</sequence>
<name>A0A8K0JS30_9TREE</name>
<feature type="compositionally biased region" description="Basic and acidic residues" evidence="1">
    <location>
        <begin position="113"/>
        <end position="129"/>
    </location>
</feature>
<gene>
    <name evidence="2" type="ORF">FFLO_00337</name>
</gene>
<dbReference type="AlphaFoldDB" id="A0A8K0JS30"/>
<protein>
    <submittedName>
        <fullName evidence="2">Uncharacterized protein</fullName>
    </submittedName>
</protein>
<feature type="compositionally biased region" description="Basic and acidic residues" evidence="1">
    <location>
        <begin position="86"/>
        <end position="96"/>
    </location>
</feature>
<comment type="caution">
    <text evidence="2">The sequence shown here is derived from an EMBL/GenBank/DDBJ whole genome shotgun (WGS) entry which is preliminary data.</text>
</comment>
<feature type="compositionally biased region" description="Basic and acidic residues" evidence="1">
    <location>
        <begin position="8"/>
        <end position="17"/>
    </location>
</feature>
<keyword evidence="3" id="KW-1185">Reference proteome</keyword>
<feature type="compositionally biased region" description="Low complexity" evidence="1">
    <location>
        <begin position="18"/>
        <end position="29"/>
    </location>
</feature>
<reference evidence="2" key="1">
    <citation type="submission" date="2020-04" db="EMBL/GenBank/DDBJ databases">
        <title>Analysis of mating type loci in Filobasidium floriforme.</title>
        <authorList>
            <person name="Nowrousian M."/>
        </authorList>
    </citation>
    <scope>NUCLEOTIDE SEQUENCE</scope>
    <source>
        <strain evidence="2">CBS 6242</strain>
    </source>
</reference>